<dbReference type="PROSITE" id="PS00041">
    <property type="entry name" value="HTH_ARAC_FAMILY_1"/>
    <property type="match status" value="1"/>
</dbReference>
<feature type="domain" description="Response regulatory" evidence="10">
    <location>
        <begin position="3"/>
        <end position="120"/>
    </location>
</feature>
<dbReference type="Proteomes" id="UP000612456">
    <property type="component" value="Unassembled WGS sequence"/>
</dbReference>
<dbReference type="PANTHER" id="PTHR42713">
    <property type="entry name" value="HISTIDINE KINASE-RELATED"/>
    <property type="match status" value="1"/>
</dbReference>
<dbReference type="GO" id="GO:0043565">
    <property type="term" value="F:sequence-specific DNA binding"/>
    <property type="evidence" value="ECO:0007669"/>
    <property type="project" value="InterPro"/>
</dbReference>
<evidence type="ECO:0000259" key="10">
    <source>
        <dbReference type="PROSITE" id="PS50110"/>
    </source>
</evidence>
<dbReference type="CDD" id="cd17536">
    <property type="entry name" value="REC_YesN-like"/>
    <property type="match status" value="1"/>
</dbReference>
<dbReference type="SUPFAM" id="SSF52172">
    <property type="entry name" value="CheY-like"/>
    <property type="match status" value="1"/>
</dbReference>
<dbReference type="Pfam" id="PF12833">
    <property type="entry name" value="HTH_18"/>
    <property type="match status" value="1"/>
</dbReference>
<dbReference type="RefSeq" id="WP_188990741.1">
    <property type="nucleotide sequence ID" value="NZ_BMHP01000001.1"/>
</dbReference>
<dbReference type="InterPro" id="IPR011006">
    <property type="entry name" value="CheY-like_superfamily"/>
</dbReference>
<organism evidence="11 12">
    <name type="scientific">Paenibacillus nasutitermitis</name>
    <dbReference type="NCBI Taxonomy" id="1652958"/>
    <lineage>
        <taxon>Bacteria</taxon>
        <taxon>Bacillati</taxon>
        <taxon>Bacillota</taxon>
        <taxon>Bacilli</taxon>
        <taxon>Bacillales</taxon>
        <taxon>Paenibacillaceae</taxon>
        <taxon>Paenibacillus</taxon>
    </lineage>
</organism>
<sequence>MLNVLIADDEKLIRKGLIALLPWSKFDMKVIGEANNGESALEFLKDQHVDFLFADLSMPIMDGFELMKAVRLQYPHIWIIVLTCHQDFEYVQEALRLGAIDYIVKTQFEQDKIEDIFMRIVERVSYEKLHRSLPSMNSESLSGYVFADLKGEQHKEMIINQALCEEDSLVAISEHAWLVPAGKERELDMKPIQSWFQQEDWAVIRIMDRSGNNLAALKDRLGQLIPTFLFYERKAGQTYYELSLPSVSSGSLEDKSSPVMKAWETQEWMTNAAAYEEALQVTIHNKMDPAELLRLLNTCLQPWQSIAGSGWEMGICSDSFAAWYQWKEKLDSLRGQCEEQMKKIPYSSSVITTIARALTYIQEGKDFSFNRDELAMKLLMSSSYFSQCFKDILGEAYSDYVKVRRIARTALLLEQSNEPVYQIALKSGFKDEKYFSKLFRNQFGQNPTEYRKKMQQGAKDE</sequence>
<dbReference type="InterPro" id="IPR009057">
    <property type="entry name" value="Homeodomain-like_sf"/>
</dbReference>
<evidence type="ECO:0000256" key="8">
    <source>
        <dbReference type="PROSITE-ProRule" id="PRU00169"/>
    </source>
</evidence>
<feature type="modified residue" description="4-aspartylphosphate" evidence="8">
    <location>
        <position position="55"/>
    </location>
</feature>
<protein>
    <recommendedName>
        <fullName evidence="13">Two-component system, response regulator YesN</fullName>
    </recommendedName>
</protein>
<gene>
    <name evidence="11" type="ORF">GCM10010911_16010</name>
</gene>
<dbReference type="GO" id="GO:0003700">
    <property type="term" value="F:DNA-binding transcription factor activity"/>
    <property type="evidence" value="ECO:0007669"/>
    <property type="project" value="InterPro"/>
</dbReference>
<dbReference type="SMART" id="SM00342">
    <property type="entry name" value="HTH_ARAC"/>
    <property type="match status" value="1"/>
</dbReference>
<dbReference type="Gene3D" id="3.40.50.2300">
    <property type="match status" value="1"/>
</dbReference>
<keyword evidence="6" id="KW-0238">DNA-binding</keyword>
<evidence type="ECO:0000256" key="2">
    <source>
        <dbReference type="ARBA" id="ARBA00022490"/>
    </source>
</evidence>
<dbReference type="InterPro" id="IPR001789">
    <property type="entry name" value="Sig_transdc_resp-reg_receiver"/>
</dbReference>
<comment type="caution">
    <text evidence="11">The sequence shown here is derived from an EMBL/GenBank/DDBJ whole genome shotgun (WGS) entry which is preliminary data.</text>
</comment>
<keyword evidence="12" id="KW-1185">Reference proteome</keyword>
<keyword evidence="4" id="KW-0902">Two-component regulatory system</keyword>
<evidence type="ECO:0000259" key="9">
    <source>
        <dbReference type="PROSITE" id="PS01124"/>
    </source>
</evidence>
<dbReference type="PROSITE" id="PS01124">
    <property type="entry name" value="HTH_ARAC_FAMILY_2"/>
    <property type="match status" value="1"/>
</dbReference>
<evidence type="ECO:0000256" key="7">
    <source>
        <dbReference type="ARBA" id="ARBA00023163"/>
    </source>
</evidence>
<dbReference type="InterPro" id="IPR020449">
    <property type="entry name" value="Tscrpt_reg_AraC-type_HTH"/>
</dbReference>
<dbReference type="GO" id="GO:0000160">
    <property type="term" value="P:phosphorelay signal transduction system"/>
    <property type="evidence" value="ECO:0007669"/>
    <property type="project" value="UniProtKB-KW"/>
</dbReference>
<evidence type="ECO:0000313" key="12">
    <source>
        <dbReference type="Proteomes" id="UP000612456"/>
    </source>
</evidence>
<dbReference type="InterPro" id="IPR018060">
    <property type="entry name" value="HTH_AraC"/>
</dbReference>
<accession>A0A916YS67</accession>
<dbReference type="AlphaFoldDB" id="A0A916YS67"/>
<dbReference type="SMART" id="SM00448">
    <property type="entry name" value="REC"/>
    <property type="match status" value="1"/>
</dbReference>
<proteinExistence type="predicted"/>
<keyword evidence="3 8" id="KW-0597">Phosphoprotein</keyword>
<dbReference type="SUPFAM" id="SSF46689">
    <property type="entry name" value="Homeodomain-like"/>
    <property type="match status" value="1"/>
</dbReference>
<feature type="domain" description="HTH araC/xylS-type" evidence="9">
    <location>
        <begin position="355"/>
        <end position="453"/>
    </location>
</feature>
<reference evidence="11" key="1">
    <citation type="journal article" date="2014" name="Int. J. Syst. Evol. Microbiol.">
        <title>Complete genome sequence of Corynebacterium casei LMG S-19264T (=DSM 44701T), isolated from a smear-ripened cheese.</title>
        <authorList>
            <consortium name="US DOE Joint Genome Institute (JGI-PGF)"/>
            <person name="Walter F."/>
            <person name="Albersmeier A."/>
            <person name="Kalinowski J."/>
            <person name="Ruckert C."/>
        </authorList>
    </citation>
    <scope>NUCLEOTIDE SEQUENCE</scope>
    <source>
        <strain evidence="11">CGMCC 1.15178</strain>
    </source>
</reference>
<evidence type="ECO:0000256" key="3">
    <source>
        <dbReference type="ARBA" id="ARBA00022553"/>
    </source>
</evidence>
<dbReference type="Pfam" id="PF00072">
    <property type="entry name" value="Response_reg"/>
    <property type="match status" value="1"/>
</dbReference>
<dbReference type="PRINTS" id="PR00032">
    <property type="entry name" value="HTHARAC"/>
</dbReference>
<keyword evidence="7" id="KW-0804">Transcription</keyword>
<keyword evidence="2" id="KW-0963">Cytoplasm</keyword>
<dbReference type="PROSITE" id="PS50110">
    <property type="entry name" value="RESPONSE_REGULATORY"/>
    <property type="match status" value="1"/>
</dbReference>
<keyword evidence="5" id="KW-0805">Transcription regulation</keyword>
<evidence type="ECO:0000256" key="5">
    <source>
        <dbReference type="ARBA" id="ARBA00023015"/>
    </source>
</evidence>
<dbReference type="InterPro" id="IPR018062">
    <property type="entry name" value="HTH_AraC-typ_CS"/>
</dbReference>
<reference evidence="11" key="2">
    <citation type="submission" date="2020-09" db="EMBL/GenBank/DDBJ databases">
        <authorList>
            <person name="Sun Q."/>
            <person name="Zhou Y."/>
        </authorList>
    </citation>
    <scope>NUCLEOTIDE SEQUENCE</scope>
    <source>
        <strain evidence="11">CGMCC 1.15178</strain>
    </source>
</reference>
<evidence type="ECO:0000256" key="6">
    <source>
        <dbReference type="ARBA" id="ARBA00023125"/>
    </source>
</evidence>
<name>A0A916YS67_9BACL</name>
<dbReference type="InterPro" id="IPR051552">
    <property type="entry name" value="HptR"/>
</dbReference>
<comment type="subcellular location">
    <subcellularLocation>
        <location evidence="1">Cytoplasm</location>
    </subcellularLocation>
</comment>
<dbReference type="EMBL" id="BMHP01000001">
    <property type="protein sequence ID" value="GGD58970.1"/>
    <property type="molecule type" value="Genomic_DNA"/>
</dbReference>
<evidence type="ECO:0008006" key="13">
    <source>
        <dbReference type="Google" id="ProtNLM"/>
    </source>
</evidence>
<evidence type="ECO:0000313" key="11">
    <source>
        <dbReference type="EMBL" id="GGD58970.1"/>
    </source>
</evidence>
<dbReference type="Gene3D" id="1.10.10.60">
    <property type="entry name" value="Homeodomain-like"/>
    <property type="match status" value="2"/>
</dbReference>
<dbReference type="PANTHER" id="PTHR42713:SF3">
    <property type="entry name" value="TRANSCRIPTIONAL REGULATORY PROTEIN HPTR"/>
    <property type="match status" value="1"/>
</dbReference>
<dbReference type="GO" id="GO:0005737">
    <property type="term" value="C:cytoplasm"/>
    <property type="evidence" value="ECO:0007669"/>
    <property type="project" value="UniProtKB-SubCell"/>
</dbReference>
<evidence type="ECO:0000256" key="4">
    <source>
        <dbReference type="ARBA" id="ARBA00023012"/>
    </source>
</evidence>
<evidence type="ECO:0000256" key="1">
    <source>
        <dbReference type="ARBA" id="ARBA00004496"/>
    </source>
</evidence>